<dbReference type="InterPro" id="IPR032719">
    <property type="entry name" value="WbsX"/>
</dbReference>
<dbReference type="PANTHER" id="PTHR41244:SF1">
    <property type="entry name" value="GLYCOSYLTRANSFERASE"/>
    <property type="match status" value="1"/>
</dbReference>
<sequence>MGSGYEVAVYYFPQWHADPKNEAGKGKGWTEWPSLRSAQPRFLGHEQPKRPLWGEIDEADPRVSEMQIREAADHGITCFLYDWYWDMGGGEGPFLQRALEEGFLQAANRDRLKFALMWANHNEVSRARFDAMTDYIAAHYLGYDNYLTIDGKLYFSVYECMTLIRGLGGIEATVEAMADFRRKVREAGYADLHLNFVEWGLNPRHADIIGSDANALLARLGGNSVTSYVWLHHAELESFPGVDYASWSRQATGMWDDLQARFASVPYYPNVTMGWDPSPRCDPDLPYVRGDYPYTPVATDNTPAAFEAALREAKAYLDRMRLSPPMLTVYAWNEWTEGGYLEPDTKHGMGYLEAIRNVFHS</sequence>
<accession>A0A9X4QTL0</accession>
<dbReference type="EMBL" id="JAPDIA010000003">
    <property type="protein sequence ID" value="MDG0810524.1"/>
    <property type="molecule type" value="Genomic_DNA"/>
</dbReference>
<protein>
    <submittedName>
        <fullName evidence="1">Glycoside hydrolase family 99-like domain-containing protein</fullName>
    </submittedName>
</protein>
<reference evidence="1" key="1">
    <citation type="submission" date="2022-10" db="EMBL/GenBank/DDBJ databases">
        <title>Comparative genomic analysis of Cohnella hashimotonis sp. nov., isolated from the International Space Station.</title>
        <authorList>
            <person name="Simpson A."/>
            <person name="Venkateswaran K."/>
        </authorList>
    </citation>
    <scope>NUCLEOTIDE SEQUENCE</scope>
    <source>
        <strain evidence="1">DSM 28161</strain>
    </source>
</reference>
<evidence type="ECO:0000313" key="2">
    <source>
        <dbReference type="Proteomes" id="UP001153404"/>
    </source>
</evidence>
<keyword evidence="2" id="KW-1185">Reference proteome</keyword>
<dbReference type="RefSeq" id="WP_277532387.1">
    <property type="nucleotide sequence ID" value="NZ_JAPDIA010000003.1"/>
</dbReference>
<keyword evidence="1" id="KW-0378">Hydrolase</keyword>
<evidence type="ECO:0000313" key="1">
    <source>
        <dbReference type="EMBL" id="MDG0810524.1"/>
    </source>
</evidence>
<comment type="caution">
    <text evidence="1">The sequence shown here is derived from an EMBL/GenBank/DDBJ whole genome shotgun (WGS) entry which is preliminary data.</text>
</comment>
<dbReference type="GO" id="GO:0016787">
    <property type="term" value="F:hydrolase activity"/>
    <property type="evidence" value="ECO:0007669"/>
    <property type="project" value="UniProtKB-KW"/>
</dbReference>
<name>A0A9X4QTL0_9BACL</name>
<dbReference type="Pfam" id="PF14307">
    <property type="entry name" value="Glyco_tran_WbsX"/>
    <property type="match status" value="1"/>
</dbReference>
<gene>
    <name evidence="1" type="ORF">OMP40_15035</name>
</gene>
<dbReference type="PANTHER" id="PTHR41244">
    <property type="entry name" value="RHAMNAN SYNTHESIS F"/>
    <property type="match status" value="1"/>
</dbReference>
<dbReference type="Gene3D" id="3.20.20.80">
    <property type="entry name" value="Glycosidases"/>
    <property type="match status" value="1"/>
</dbReference>
<organism evidence="1 2">
    <name type="scientific">Cohnella rhizosphaerae</name>
    <dbReference type="NCBI Taxonomy" id="1457232"/>
    <lineage>
        <taxon>Bacteria</taxon>
        <taxon>Bacillati</taxon>
        <taxon>Bacillota</taxon>
        <taxon>Bacilli</taxon>
        <taxon>Bacillales</taxon>
        <taxon>Paenibacillaceae</taxon>
        <taxon>Cohnella</taxon>
    </lineage>
</organism>
<proteinExistence type="predicted"/>
<dbReference type="AlphaFoldDB" id="A0A9X4QTL0"/>
<dbReference type="Proteomes" id="UP001153404">
    <property type="component" value="Unassembled WGS sequence"/>
</dbReference>